<keyword evidence="3 4" id="KW-0443">Lipid metabolism</keyword>
<gene>
    <name evidence="6" type="ORF">SAMN05444143_10560</name>
</gene>
<dbReference type="GO" id="GO:0016787">
    <property type="term" value="F:hydrolase activity"/>
    <property type="evidence" value="ECO:0007669"/>
    <property type="project" value="UniProtKB-UniRule"/>
</dbReference>
<dbReference type="Proteomes" id="UP000182961">
    <property type="component" value="Unassembled WGS sequence"/>
</dbReference>
<dbReference type="Gene3D" id="2.40.160.50">
    <property type="entry name" value="membrane protein fhac: a member of the omp85/tpsb transporter family"/>
    <property type="match status" value="1"/>
</dbReference>
<feature type="short sequence motif" description="DGA/G" evidence="4">
    <location>
        <begin position="224"/>
        <end position="226"/>
    </location>
</feature>
<keyword evidence="7" id="KW-1185">Reference proteome</keyword>
<keyword evidence="1 4" id="KW-0378">Hydrolase</keyword>
<evidence type="ECO:0000256" key="1">
    <source>
        <dbReference type="ARBA" id="ARBA00022801"/>
    </source>
</evidence>
<dbReference type="InterPro" id="IPR043864">
    <property type="entry name" value="Omp85-like_dom"/>
</dbReference>
<dbReference type="PANTHER" id="PTHR14226:SF76">
    <property type="entry name" value="NTE FAMILY PROTEIN RSSA"/>
    <property type="match status" value="1"/>
</dbReference>
<accession>A0A1I4VLP9</accession>
<dbReference type="InterPro" id="IPR002641">
    <property type="entry name" value="PNPLA_dom"/>
</dbReference>
<dbReference type="Gene3D" id="3.40.1090.10">
    <property type="entry name" value="Cytosolic phospholipase A2 catalytic domain"/>
    <property type="match status" value="2"/>
</dbReference>
<evidence type="ECO:0000313" key="6">
    <source>
        <dbReference type="EMBL" id="SFN02212.1"/>
    </source>
</evidence>
<feature type="active site" description="Proton acceptor" evidence="4">
    <location>
        <position position="224"/>
    </location>
</feature>
<dbReference type="InterPro" id="IPR050301">
    <property type="entry name" value="NTE"/>
</dbReference>
<feature type="short sequence motif" description="GXGXXG" evidence="4">
    <location>
        <begin position="51"/>
        <end position="56"/>
    </location>
</feature>
<evidence type="ECO:0000259" key="5">
    <source>
        <dbReference type="PROSITE" id="PS51635"/>
    </source>
</evidence>
<dbReference type="PROSITE" id="PS51635">
    <property type="entry name" value="PNPLA"/>
    <property type="match status" value="1"/>
</dbReference>
<organism evidence="6 7">
    <name type="scientific">Flavobacterium succinicans</name>
    <dbReference type="NCBI Taxonomy" id="29536"/>
    <lineage>
        <taxon>Bacteria</taxon>
        <taxon>Pseudomonadati</taxon>
        <taxon>Bacteroidota</taxon>
        <taxon>Flavobacteriia</taxon>
        <taxon>Flavobacteriales</taxon>
        <taxon>Flavobacteriaceae</taxon>
        <taxon>Flavobacterium</taxon>
    </lineage>
</organism>
<dbReference type="EMBL" id="FOUT01000005">
    <property type="protein sequence ID" value="SFN02212.1"/>
    <property type="molecule type" value="Genomic_DNA"/>
</dbReference>
<evidence type="ECO:0000313" key="7">
    <source>
        <dbReference type="Proteomes" id="UP000182961"/>
    </source>
</evidence>
<dbReference type="eggNOG" id="COG4775">
    <property type="taxonomic scope" value="Bacteria"/>
</dbReference>
<sequence>MVHTSYPNYKFNVPNKAICIILILFCLGHNSLIQGLYAQSKKPKIALVLSGGGAKGIAHIPLLQALDSLNIVPDLIIGTSMGSIVGGLYAMGYSGDSIAKIAKSTKWDELLGGTISLNNVSVEEMGEFNKYLIDIDVKNYRPILKSSFINDQNLREFLSIVTYPAFKIDHFDKLPIPYRAIATDIINGKLMVLDQGSIGIAMRASMSIPGVFKPVPYKNTLLVDGGLLNNFPTDVAKSMGADFIIGSDVGDDKVTKEQLENLSTLIFQSTMLISNLKNESNKKLCDILLSHYPNLTYSTADFGASNTIYEEGKVATHQNLPALIALAKKLEAYPTQKKSLPKTEDTFQLDSLIFNNFSTENIPLVQKRAALKSGEKYTINDIANGIKKAIGTNLFNNITYNTYSKDSTSVLEMNASEFYKNQIKASIHFDTFRGFGAVMNYTGRNIFGTSSRFLITADIAQQPRIRAQYQKIIGKEKNWWWRSEAYAHRLTQSVYIGNKVADNLQFNQVELCNDFNRNINSLKSYFGFGLNYKFTHLRPKTDPGFNTVFTLSSYYLNLIEMNVHYSMNNLNKLHFASTGNKLYVELSRTLHLDADINFAEKNLENYSGQLKSFTKFMVTYENRVPLNEKNVIVMEGSAGFMFEDSKKQESSSEFGYSSKFFLGGYSPNTLKNSVTFAGLQENELNLSQFVKANLSLQTNLAPKLYLTPHLDVAIVGFRDFKEFKNNFLTHQANWQNREQTGLIYSSGATISYNTFLGPITFDASYAKNNNFRLFFSIGLLFNPS</sequence>
<dbReference type="SUPFAM" id="SSF52151">
    <property type="entry name" value="FabD/lysophospholipase-like"/>
    <property type="match status" value="1"/>
</dbReference>
<reference evidence="7" key="1">
    <citation type="submission" date="2016-10" db="EMBL/GenBank/DDBJ databases">
        <authorList>
            <person name="Varghese N."/>
            <person name="Submissions S."/>
        </authorList>
    </citation>
    <scope>NUCLEOTIDE SEQUENCE [LARGE SCALE GENOMIC DNA]</scope>
    <source>
        <strain evidence="7">DSM 4002</strain>
    </source>
</reference>
<dbReference type="eggNOG" id="COG1752">
    <property type="taxonomic scope" value="Bacteria"/>
</dbReference>
<dbReference type="RefSeq" id="WP_024981941.1">
    <property type="nucleotide sequence ID" value="NZ_CBCRUM010000014.1"/>
</dbReference>
<evidence type="ECO:0000256" key="4">
    <source>
        <dbReference type="PROSITE-ProRule" id="PRU01161"/>
    </source>
</evidence>
<evidence type="ECO:0000256" key="3">
    <source>
        <dbReference type="ARBA" id="ARBA00023098"/>
    </source>
</evidence>
<proteinExistence type="predicted"/>
<feature type="short sequence motif" description="GXSXG" evidence="4">
    <location>
        <begin position="78"/>
        <end position="82"/>
    </location>
</feature>
<feature type="active site" description="Nucleophile" evidence="4">
    <location>
        <position position="80"/>
    </location>
</feature>
<dbReference type="AlphaFoldDB" id="A0A1I4VLP9"/>
<dbReference type="InterPro" id="IPR016035">
    <property type="entry name" value="Acyl_Trfase/lysoPLipase"/>
</dbReference>
<dbReference type="PANTHER" id="PTHR14226">
    <property type="entry name" value="NEUROPATHY TARGET ESTERASE/SWISS CHEESE D.MELANOGASTER"/>
    <property type="match status" value="1"/>
</dbReference>
<keyword evidence="2 4" id="KW-0442">Lipid degradation</keyword>
<dbReference type="Pfam" id="PF01734">
    <property type="entry name" value="Patatin"/>
    <property type="match status" value="1"/>
</dbReference>
<feature type="domain" description="PNPLA" evidence="5">
    <location>
        <begin position="47"/>
        <end position="237"/>
    </location>
</feature>
<dbReference type="CDD" id="cd07205">
    <property type="entry name" value="Pat_PNPLA6_PNPLA7_NTE1_like"/>
    <property type="match status" value="1"/>
</dbReference>
<protein>
    <submittedName>
        <fullName evidence="6">NTE family protein</fullName>
    </submittedName>
</protein>
<dbReference type="GO" id="GO:0016042">
    <property type="term" value="P:lipid catabolic process"/>
    <property type="evidence" value="ECO:0007669"/>
    <property type="project" value="UniProtKB-UniRule"/>
</dbReference>
<evidence type="ECO:0000256" key="2">
    <source>
        <dbReference type="ARBA" id="ARBA00022963"/>
    </source>
</evidence>
<dbReference type="Pfam" id="PF19143">
    <property type="entry name" value="Omp85_2"/>
    <property type="match status" value="1"/>
</dbReference>
<name>A0A1I4VLP9_9FLAO</name>